<feature type="region of interest" description="Disordered" evidence="1">
    <location>
        <begin position="371"/>
        <end position="394"/>
    </location>
</feature>
<dbReference type="GeneID" id="4622647"/>
<dbReference type="InterPro" id="IPR036028">
    <property type="entry name" value="SH3-like_dom_sf"/>
</dbReference>
<dbReference type="OMA" id="ESRVWYR"/>
<dbReference type="OrthoDB" id="548867at2759"/>
<dbReference type="InterPro" id="IPR036871">
    <property type="entry name" value="PX_dom_sf"/>
</dbReference>
<dbReference type="CDD" id="cd06890">
    <property type="entry name" value="PX_Bem1p"/>
    <property type="match status" value="1"/>
</dbReference>
<protein>
    <submittedName>
        <fullName evidence="3">AGL313Cp</fullName>
    </submittedName>
</protein>
<dbReference type="Proteomes" id="UP000000591">
    <property type="component" value="Chromosome VII"/>
</dbReference>
<evidence type="ECO:0000256" key="1">
    <source>
        <dbReference type="SAM" id="MobiDB-lite"/>
    </source>
</evidence>
<dbReference type="STRING" id="284811.Q751L4"/>
<dbReference type="InterPro" id="IPR001683">
    <property type="entry name" value="PX_dom"/>
</dbReference>
<dbReference type="InterPro" id="IPR035550">
    <property type="entry name" value="Bem1/Scd2_PX"/>
</dbReference>
<feature type="domain" description="PX" evidence="2">
    <location>
        <begin position="160"/>
        <end position="228"/>
    </location>
</feature>
<dbReference type="InParanoid" id="Q751L4"/>
<organism evidence="3 4">
    <name type="scientific">Eremothecium gossypii (strain ATCC 10895 / CBS 109.51 / FGSC 9923 / NRRL Y-1056)</name>
    <name type="common">Yeast</name>
    <name type="synonym">Ashbya gossypii</name>
    <dbReference type="NCBI Taxonomy" id="284811"/>
    <lineage>
        <taxon>Eukaryota</taxon>
        <taxon>Fungi</taxon>
        <taxon>Dikarya</taxon>
        <taxon>Ascomycota</taxon>
        <taxon>Saccharomycotina</taxon>
        <taxon>Saccharomycetes</taxon>
        <taxon>Saccharomycetales</taxon>
        <taxon>Saccharomycetaceae</taxon>
        <taxon>Eremothecium</taxon>
    </lineage>
</organism>
<dbReference type="SUPFAM" id="SSF50044">
    <property type="entry name" value="SH3-domain"/>
    <property type="match status" value="1"/>
</dbReference>
<sequence length="538" mass="58720">MRPFYTAESPKSRKRPAISKPIDVVGTGVGGLDGAKLYYNVVQDYLPNSEEDAAGGRGGFLNVRRGDIVLHLEQAENNLVYVKLMNMLGEGLVPARCLAVNRELSVRTEGGEAARAPPARRGTQVRFTAAGASCWCCVTCCGIRESRVWYRIECMLRSGYQRTLCRYYHDFYWLHVGLIGRLQQLGLGVDLNQLPKLPAPAGNKLKNSSAEIRMESFNKYLRELFESTHIPGHVRDSLVVDQWLAPRVGDLLRTPRGAIFRVREAAEGSGSQLVWEVISEEEAAALVPHTLRLEKPSWVSSNSSTALSTLARSLSAVVPTVSQAGNKMPQLATSAPSTPVFKSRPLFQSLSPSIPSLSTTKESGIHTPLMSETSSCASTPLTSPGTGHSSPTETGPVAHLPIKMKVFYGEDVYAVICTWDRINDYGSLLHFIKQRLAKELPANACHFQLSRRLCHGPKNVSAGKAHEETLLCASNYKKVMSEFEAADAAYMAKHAHSGIGIAFNTTEPVQPTQIAPSNVHLGDQAPGKLNILVKVISF</sequence>
<dbReference type="eggNOG" id="ENOG502S32U">
    <property type="taxonomic scope" value="Eukaryota"/>
</dbReference>
<dbReference type="Pfam" id="PF00787">
    <property type="entry name" value="PX"/>
    <property type="match status" value="1"/>
</dbReference>
<dbReference type="SUPFAM" id="SSF64268">
    <property type="entry name" value="PX domain"/>
    <property type="match status" value="1"/>
</dbReference>
<gene>
    <name evidence="3" type="ORF">AGOS_AGL313C</name>
</gene>
<proteinExistence type="predicted"/>
<feature type="compositionally biased region" description="Polar residues" evidence="1">
    <location>
        <begin position="371"/>
        <end position="393"/>
    </location>
</feature>
<dbReference type="HOGENOM" id="CLU_535347_0_0_1"/>
<accession>Q751L4</accession>
<reference evidence="4" key="2">
    <citation type="journal article" date="2013" name="G3 (Bethesda)">
        <title>Genomes of Ashbya fungi isolated from insects reveal four mating-type loci, numerous translocations, lack of transposons, and distinct gene duplications.</title>
        <authorList>
            <person name="Dietrich F.S."/>
            <person name="Voegeli S."/>
            <person name="Kuo S."/>
            <person name="Philippsen P."/>
        </authorList>
    </citation>
    <scope>GENOME REANNOTATION</scope>
    <source>
        <strain evidence="4">ATCC 10895 / CBS 109.51 / FGSC 9923 / NRRL Y-1056</strain>
    </source>
</reference>
<evidence type="ECO:0000259" key="2">
    <source>
        <dbReference type="Pfam" id="PF00787"/>
    </source>
</evidence>
<keyword evidence="4" id="KW-1185">Reference proteome</keyword>
<dbReference type="KEGG" id="ago:AGOS_AGL313C"/>
<dbReference type="AlphaFoldDB" id="Q751L4"/>
<dbReference type="Gene3D" id="3.30.1520.10">
    <property type="entry name" value="Phox-like domain"/>
    <property type="match status" value="1"/>
</dbReference>
<dbReference type="EMBL" id="AE016820">
    <property type="protein sequence ID" value="AAS54178.2"/>
    <property type="molecule type" value="Genomic_DNA"/>
</dbReference>
<evidence type="ECO:0000313" key="3">
    <source>
        <dbReference type="EMBL" id="AAS54178.2"/>
    </source>
</evidence>
<evidence type="ECO:0000313" key="4">
    <source>
        <dbReference type="Proteomes" id="UP000000591"/>
    </source>
</evidence>
<reference evidence="3 4" key="1">
    <citation type="journal article" date="2004" name="Science">
        <title>The Ashbya gossypii genome as a tool for mapping the ancient Saccharomyces cerevisiae genome.</title>
        <authorList>
            <person name="Dietrich F.S."/>
            <person name="Voegeli S."/>
            <person name="Brachat S."/>
            <person name="Lerch A."/>
            <person name="Gates K."/>
            <person name="Steiner S."/>
            <person name="Mohr C."/>
            <person name="Pohlmann R."/>
            <person name="Luedi P."/>
            <person name="Choi S."/>
            <person name="Wing R.A."/>
            <person name="Flavier A."/>
            <person name="Gaffney T.D."/>
            <person name="Philippsen P."/>
        </authorList>
    </citation>
    <scope>NUCLEOTIDE SEQUENCE [LARGE SCALE GENOMIC DNA]</scope>
    <source>
        <strain evidence="4">ATCC 10895 / CBS 109.51 / FGSC 9923 / NRRL Y-1056</strain>
    </source>
</reference>
<name>Q751L4_EREGS</name>
<dbReference type="GO" id="GO:0035091">
    <property type="term" value="F:phosphatidylinositol binding"/>
    <property type="evidence" value="ECO:0007669"/>
    <property type="project" value="InterPro"/>
</dbReference>
<dbReference type="RefSeq" id="NP_986354.2">
    <property type="nucleotide sequence ID" value="NM_211416.2"/>
</dbReference>